<evidence type="ECO:0000313" key="8">
    <source>
        <dbReference type="Proteomes" id="UP001142055"/>
    </source>
</evidence>
<sequence length="639" mass="74331">MAQTSYNEWTYFHRKLSSMEGQVRAYGDRERIRSKKCSFEYAFGNKTRTRLSREQRKLIPIAIIDAKPKCKKEMSDKLKMIIDASEQENISCDKLEKIPVTIVGMRQSINGEKERKHSLARKQTNFIIRRCLNLPLFIYCSHYEMSKERSVTNFTVLFTSFSNKIQQRSIKEMYNFCYYSSCDSKSQLHSVCFQCKFVLSLNRHQHDQEQYLPEREHFLAIDLKCGQIYCMACNNLIWDEDVLLIAENLAEAIVLKNDSKTILNQKSINDFNENNKKKLVLYSYDLEKLNYDTEGLLGLVNLGSTCFFNCVIQALLHTPIVRDYFLGQNHVCKFKNGSMCLLCELNRIQNAFYDEKNKTPYTPSTLLHLVWTQAKHLAGYEQQDAHEFFISILDIMHRHAAESDKTATNQKCHCLVDKIFSGCLQSDVKCQVCGGVSSVDDPIWDFSLDLVNNHPENGQTYQQPASLHDCLSLYTRTEHLGSSAKIRCSKCGINQESTKRLSFKKLPIVASFHLKRFEQTTRYKRKITNYISFPLTLNLFQYTSSQIGANGSSIKYDLEMEEDYSNYFLYAVINHTGTLETGHYTAYIRQTEDEWYQCDDHFILRATTEQVLQSEAYLLFYHNNYYNDITPTTVLLLKS</sequence>
<dbReference type="Pfam" id="PF00443">
    <property type="entry name" value="UCH"/>
    <property type="match status" value="1"/>
</dbReference>
<evidence type="ECO:0000256" key="3">
    <source>
        <dbReference type="ARBA" id="ARBA00022771"/>
    </source>
</evidence>
<evidence type="ECO:0000313" key="7">
    <source>
        <dbReference type="EMBL" id="KAJ6219774.1"/>
    </source>
</evidence>
<dbReference type="InterPro" id="IPR018200">
    <property type="entry name" value="USP_CS"/>
</dbReference>
<dbReference type="GO" id="GO:0005829">
    <property type="term" value="C:cytosol"/>
    <property type="evidence" value="ECO:0007669"/>
    <property type="project" value="TreeGrafter"/>
</dbReference>
<dbReference type="InterPro" id="IPR038765">
    <property type="entry name" value="Papain-like_cys_pep_sf"/>
</dbReference>
<reference evidence="7" key="1">
    <citation type="submission" date="2022-12" db="EMBL/GenBank/DDBJ databases">
        <title>Genome assemblies of Blomia tropicalis.</title>
        <authorList>
            <person name="Cui Y."/>
        </authorList>
    </citation>
    <scope>NUCLEOTIDE SEQUENCE</scope>
    <source>
        <tissue evidence="7">Adult mites</tissue>
    </source>
</reference>
<dbReference type="GO" id="GO:0008270">
    <property type="term" value="F:zinc ion binding"/>
    <property type="evidence" value="ECO:0007669"/>
    <property type="project" value="UniProtKB-KW"/>
</dbReference>
<dbReference type="GO" id="GO:0005634">
    <property type="term" value="C:nucleus"/>
    <property type="evidence" value="ECO:0007669"/>
    <property type="project" value="TreeGrafter"/>
</dbReference>
<dbReference type="InterPro" id="IPR001607">
    <property type="entry name" value="Znf_UBP"/>
</dbReference>
<name>A0A9Q0RMH0_BLOTA</name>
<dbReference type="GO" id="GO:0016579">
    <property type="term" value="P:protein deubiquitination"/>
    <property type="evidence" value="ECO:0007669"/>
    <property type="project" value="InterPro"/>
</dbReference>
<dbReference type="SUPFAM" id="SSF54001">
    <property type="entry name" value="Cysteine proteinases"/>
    <property type="match status" value="1"/>
</dbReference>
<dbReference type="InterPro" id="IPR001394">
    <property type="entry name" value="Peptidase_C19_UCH"/>
</dbReference>
<protein>
    <recommendedName>
        <fullName evidence="5">Ubiquitin carboxyl-terminal hydrolase</fullName>
        <ecNumber evidence="5">3.4.19.12</ecNumber>
    </recommendedName>
</protein>
<evidence type="ECO:0000259" key="6">
    <source>
        <dbReference type="PROSITE" id="PS50235"/>
    </source>
</evidence>
<proteinExistence type="inferred from homology"/>
<evidence type="ECO:0000256" key="1">
    <source>
        <dbReference type="ARBA" id="ARBA00009085"/>
    </source>
</evidence>
<dbReference type="PROSITE" id="PS00972">
    <property type="entry name" value="USP_1"/>
    <property type="match status" value="1"/>
</dbReference>
<dbReference type="InterPro" id="IPR050164">
    <property type="entry name" value="Peptidase_C19"/>
</dbReference>
<dbReference type="PANTHER" id="PTHR24006">
    <property type="entry name" value="UBIQUITIN CARBOXYL-TERMINAL HYDROLASE"/>
    <property type="match status" value="1"/>
</dbReference>
<dbReference type="InterPro" id="IPR028889">
    <property type="entry name" value="USP"/>
</dbReference>
<dbReference type="GO" id="GO:0004843">
    <property type="term" value="F:cysteine-type deubiquitinase activity"/>
    <property type="evidence" value="ECO:0007669"/>
    <property type="project" value="UniProtKB-UniRule"/>
</dbReference>
<gene>
    <name evidence="7" type="ORF">RDWZM_005586</name>
</gene>
<keyword evidence="5" id="KW-0378">Hydrolase</keyword>
<keyword evidence="5" id="KW-0788">Thiol protease</keyword>
<feature type="domain" description="USP" evidence="6">
    <location>
        <begin position="297"/>
        <end position="624"/>
    </location>
</feature>
<organism evidence="7 8">
    <name type="scientific">Blomia tropicalis</name>
    <name type="common">Mite</name>
    <dbReference type="NCBI Taxonomy" id="40697"/>
    <lineage>
        <taxon>Eukaryota</taxon>
        <taxon>Metazoa</taxon>
        <taxon>Ecdysozoa</taxon>
        <taxon>Arthropoda</taxon>
        <taxon>Chelicerata</taxon>
        <taxon>Arachnida</taxon>
        <taxon>Acari</taxon>
        <taxon>Acariformes</taxon>
        <taxon>Sarcoptiformes</taxon>
        <taxon>Astigmata</taxon>
        <taxon>Glycyphagoidea</taxon>
        <taxon>Echimyopodidae</taxon>
        <taxon>Blomia</taxon>
    </lineage>
</organism>
<evidence type="ECO:0000256" key="5">
    <source>
        <dbReference type="RuleBase" id="RU366025"/>
    </source>
</evidence>
<comment type="caution">
    <text evidence="7">The sequence shown here is derived from an EMBL/GenBank/DDBJ whole genome shotgun (WGS) entry which is preliminary data.</text>
</comment>
<keyword evidence="8" id="KW-1185">Reference proteome</keyword>
<comment type="similarity">
    <text evidence="1 5">Belongs to the peptidase C19 family.</text>
</comment>
<dbReference type="Gene3D" id="3.90.70.10">
    <property type="entry name" value="Cysteine proteinases"/>
    <property type="match status" value="1"/>
</dbReference>
<keyword evidence="5" id="KW-0645">Protease</keyword>
<keyword evidence="4" id="KW-0862">Zinc</keyword>
<dbReference type="Gene3D" id="3.30.40.10">
    <property type="entry name" value="Zinc/RING finger domain, C3HC4 (zinc finger)"/>
    <property type="match status" value="1"/>
</dbReference>
<dbReference type="Pfam" id="PF02148">
    <property type="entry name" value="zf-UBP"/>
    <property type="match status" value="1"/>
</dbReference>
<evidence type="ECO:0000256" key="2">
    <source>
        <dbReference type="ARBA" id="ARBA00022723"/>
    </source>
</evidence>
<dbReference type="PROSITE" id="PS50235">
    <property type="entry name" value="USP_3"/>
    <property type="match status" value="1"/>
</dbReference>
<keyword evidence="2" id="KW-0479">Metal-binding</keyword>
<evidence type="ECO:0000256" key="4">
    <source>
        <dbReference type="ARBA" id="ARBA00022833"/>
    </source>
</evidence>
<dbReference type="PROSITE" id="PS00973">
    <property type="entry name" value="USP_2"/>
    <property type="match status" value="1"/>
</dbReference>
<comment type="catalytic activity">
    <reaction evidence="5">
        <text>Thiol-dependent hydrolysis of ester, thioester, amide, peptide and isopeptide bonds formed by the C-terminal Gly of ubiquitin (a 76-residue protein attached to proteins as an intracellular targeting signal).</text>
        <dbReference type="EC" id="3.4.19.12"/>
    </reaction>
</comment>
<keyword evidence="3" id="KW-0863">Zinc-finger</keyword>
<keyword evidence="5" id="KW-0833">Ubl conjugation pathway</keyword>
<dbReference type="EC" id="3.4.19.12" evidence="5"/>
<dbReference type="EMBL" id="JAPWDV010000002">
    <property type="protein sequence ID" value="KAJ6219774.1"/>
    <property type="molecule type" value="Genomic_DNA"/>
</dbReference>
<dbReference type="Proteomes" id="UP001142055">
    <property type="component" value="Chromosome 2"/>
</dbReference>
<dbReference type="AlphaFoldDB" id="A0A9Q0RMH0"/>
<dbReference type="PANTHER" id="PTHR24006:SF937">
    <property type="entry name" value="UBIQUITIN CARBOXYL-TERMINAL HYDROLASE"/>
    <property type="match status" value="1"/>
</dbReference>
<dbReference type="GO" id="GO:0006508">
    <property type="term" value="P:proteolysis"/>
    <property type="evidence" value="ECO:0007669"/>
    <property type="project" value="UniProtKB-KW"/>
</dbReference>
<dbReference type="OMA" id="WCLFNDD"/>
<accession>A0A9Q0RMH0</accession>
<dbReference type="InterPro" id="IPR013083">
    <property type="entry name" value="Znf_RING/FYVE/PHD"/>
</dbReference>